<proteinExistence type="predicted"/>
<comment type="caution">
    <text evidence="1">The sequence shown here is derived from an EMBL/GenBank/DDBJ whole genome shotgun (WGS) entry which is preliminary data.</text>
</comment>
<feature type="non-terminal residue" evidence="1">
    <location>
        <position position="115"/>
    </location>
</feature>
<dbReference type="AlphaFoldDB" id="A0AA35TJA1"/>
<evidence type="ECO:0000313" key="1">
    <source>
        <dbReference type="EMBL" id="CAI8047961.1"/>
    </source>
</evidence>
<name>A0AA35TJA1_GEOBA</name>
<dbReference type="EMBL" id="CASHTH010003686">
    <property type="protein sequence ID" value="CAI8047961.1"/>
    <property type="molecule type" value="Genomic_DNA"/>
</dbReference>
<dbReference type="Proteomes" id="UP001174909">
    <property type="component" value="Unassembled WGS sequence"/>
</dbReference>
<feature type="non-terminal residue" evidence="1">
    <location>
        <position position="1"/>
    </location>
</feature>
<keyword evidence="2" id="KW-1185">Reference proteome</keyword>
<organism evidence="1 2">
    <name type="scientific">Geodia barretti</name>
    <name type="common">Barrett's horny sponge</name>
    <dbReference type="NCBI Taxonomy" id="519541"/>
    <lineage>
        <taxon>Eukaryota</taxon>
        <taxon>Metazoa</taxon>
        <taxon>Porifera</taxon>
        <taxon>Demospongiae</taxon>
        <taxon>Heteroscleromorpha</taxon>
        <taxon>Tetractinellida</taxon>
        <taxon>Astrophorina</taxon>
        <taxon>Geodiidae</taxon>
        <taxon>Geodia</taxon>
    </lineage>
</organism>
<evidence type="ECO:0000313" key="2">
    <source>
        <dbReference type="Proteomes" id="UP001174909"/>
    </source>
</evidence>
<accession>A0AA35TJA1</accession>
<gene>
    <name evidence="1" type="ORF">GBAR_LOCUS26512</name>
</gene>
<reference evidence="1" key="1">
    <citation type="submission" date="2023-03" db="EMBL/GenBank/DDBJ databases">
        <authorList>
            <person name="Steffen K."/>
            <person name="Cardenas P."/>
        </authorList>
    </citation>
    <scope>NUCLEOTIDE SEQUENCE</scope>
</reference>
<protein>
    <submittedName>
        <fullName evidence="1">Uncharacterized protein</fullName>
    </submittedName>
</protein>
<sequence length="115" mass="12649">DESVGAVNVCVNLTQPQVDILDETVNVFVIDHSSSVYVPAGAPLATPDIPDFLSRYGMIEGSDYVQQTSAVNAIDDTLISEIRRIVCYNQTIYDDQHVELDEYAGLTLGIEDNRL</sequence>